<proteinExistence type="predicted"/>
<dbReference type="PROSITE" id="PS00028">
    <property type="entry name" value="ZINC_FINGER_C2H2_1"/>
    <property type="match status" value="1"/>
</dbReference>
<evidence type="ECO:0000259" key="1">
    <source>
        <dbReference type="PROSITE" id="PS00028"/>
    </source>
</evidence>
<evidence type="ECO:0000313" key="2">
    <source>
        <dbReference type="EMBL" id="GMR30314.1"/>
    </source>
</evidence>
<feature type="non-terminal residue" evidence="2">
    <location>
        <position position="1"/>
    </location>
</feature>
<gene>
    <name evidence="2" type="ORF">PMAYCL1PPCAC_00509</name>
</gene>
<protein>
    <recommendedName>
        <fullName evidence="1">C2H2-type domain-containing protein</fullName>
    </recommendedName>
</protein>
<evidence type="ECO:0000313" key="3">
    <source>
        <dbReference type="Proteomes" id="UP001328107"/>
    </source>
</evidence>
<dbReference type="AlphaFoldDB" id="A0AAN4YYU2"/>
<dbReference type="EMBL" id="BTRK01000001">
    <property type="protein sequence ID" value="GMR30314.1"/>
    <property type="molecule type" value="Genomic_DNA"/>
</dbReference>
<name>A0AAN4YYU2_9BILA</name>
<dbReference type="InterPro" id="IPR013087">
    <property type="entry name" value="Znf_C2H2_type"/>
</dbReference>
<sequence length="110" mass="12927">LKFANFRMGSMSLADPTLRPTCDFIMYLNKAHTEGDGAKMELLRKELNVHIGKHKTRCIQCKLIFDNAAEYYEHLFTHYHQQLHPLDIVTLLINSDQQMRDAERRKPWPA</sequence>
<comment type="caution">
    <text evidence="2">The sequence shown here is derived from an EMBL/GenBank/DDBJ whole genome shotgun (WGS) entry which is preliminary data.</text>
</comment>
<organism evidence="2 3">
    <name type="scientific">Pristionchus mayeri</name>
    <dbReference type="NCBI Taxonomy" id="1317129"/>
    <lineage>
        <taxon>Eukaryota</taxon>
        <taxon>Metazoa</taxon>
        <taxon>Ecdysozoa</taxon>
        <taxon>Nematoda</taxon>
        <taxon>Chromadorea</taxon>
        <taxon>Rhabditida</taxon>
        <taxon>Rhabditina</taxon>
        <taxon>Diplogasteromorpha</taxon>
        <taxon>Diplogasteroidea</taxon>
        <taxon>Neodiplogasteridae</taxon>
        <taxon>Pristionchus</taxon>
    </lineage>
</organism>
<keyword evidence="3" id="KW-1185">Reference proteome</keyword>
<feature type="domain" description="C2H2-type" evidence="1">
    <location>
        <begin position="58"/>
        <end position="80"/>
    </location>
</feature>
<accession>A0AAN4YYU2</accession>
<dbReference type="Proteomes" id="UP001328107">
    <property type="component" value="Unassembled WGS sequence"/>
</dbReference>
<reference evidence="3" key="1">
    <citation type="submission" date="2022-10" db="EMBL/GenBank/DDBJ databases">
        <title>Genome assembly of Pristionchus species.</title>
        <authorList>
            <person name="Yoshida K."/>
            <person name="Sommer R.J."/>
        </authorList>
    </citation>
    <scope>NUCLEOTIDE SEQUENCE [LARGE SCALE GENOMIC DNA]</scope>
    <source>
        <strain evidence="3">RS5460</strain>
    </source>
</reference>